<dbReference type="Gene3D" id="3.30.450.40">
    <property type="match status" value="1"/>
</dbReference>
<dbReference type="AlphaFoldDB" id="A0A516H4B8"/>
<dbReference type="InterPro" id="IPR036390">
    <property type="entry name" value="WH_DNA-bd_sf"/>
</dbReference>
<dbReference type="PROSITE" id="PS51077">
    <property type="entry name" value="HTH_ICLR"/>
    <property type="match status" value="1"/>
</dbReference>
<dbReference type="InterPro" id="IPR050707">
    <property type="entry name" value="HTH_MetabolicPath_Reg"/>
</dbReference>
<accession>A0A516H4B8</accession>
<name>A0A516H4B8_9PROT</name>
<feature type="domain" description="IclR-ED" evidence="5">
    <location>
        <begin position="137"/>
        <end position="329"/>
    </location>
</feature>
<feature type="domain" description="HTH iclR-type" evidence="4">
    <location>
        <begin position="75"/>
        <end position="136"/>
    </location>
</feature>
<dbReference type="Pfam" id="PF01614">
    <property type="entry name" value="IclR_C"/>
    <property type="match status" value="1"/>
</dbReference>
<dbReference type="GO" id="GO:0045892">
    <property type="term" value="P:negative regulation of DNA-templated transcription"/>
    <property type="evidence" value="ECO:0007669"/>
    <property type="project" value="TreeGrafter"/>
</dbReference>
<evidence type="ECO:0000256" key="3">
    <source>
        <dbReference type="ARBA" id="ARBA00023163"/>
    </source>
</evidence>
<organism evidence="6 7">
    <name type="scientific">Ferrovibrio terrae</name>
    <dbReference type="NCBI Taxonomy" id="2594003"/>
    <lineage>
        <taxon>Bacteria</taxon>
        <taxon>Pseudomonadati</taxon>
        <taxon>Pseudomonadota</taxon>
        <taxon>Alphaproteobacteria</taxon>
        <taxon>Rhodospirillales</taxon>
        <taxon>Rhodospirillaceae</taxon>
        <taxon>Ferrovibrio</taxon>
    </lineage>
</organism>
<dbReference type="InterPro" id="IPR005471">
    <property type="entry name" value="Tscrpt_reg_IclR_N"/>
</dbReference>
<sequence length="332" mass="36647">MARPATDVVAAAAAVYAIMDRRLIMVLPPCAAVSRGLSGRVWTRVRASRTLFRQCFTWCNTERTEVRVQTRVKSVRALARGLEVFKALHQHRSASLQELYDETGLAKPTLLRILKTLQEGGVARRSPSDGRYRVSASVRFFGQNLGEEDAIAEQAAPVLDRLCRDVIWPSDIAVYKDGVMEILESSRHQTPYMVNRDRIGFRVHMLMSAMGRIYLAFSPAAERRAILLRLSRSGDPYDRAARNPSAVLADLARDRARGYAVREAGYGRWGLAERSHAGAIAVPVLQGKRVLASLSLSWAAGATTREQMVDQHLSRLKSAAAEIAARLPAPAG</sequence>
<keyword evidence="2" id="KW-0238">DNA-binding</keyword>
<keyword evidence="3" id="KW-0804">Transcription</keyword>
<keyword evidence="1" id="KW-0805">Transcription regulation</keyword>
<dbReference type="PROSITE" id="PS51078">
    <property type="entry name" value="ICLR_ED"/>
    <property type="match status" value="1"/>
</dbReference>
<evidence type="ECO:0000313" key="7">
    <source>
        <dbReference type="Proteomes" id="UP000317496"/>
    </source>
</evidence>
<gene>
    <name evidence="6" type="ORF">FNB15_15405</name>
</gene>
<dbReference type="PANTHER" id="PTHR30136">
    <property type="entry name" value="HELIX-TURN-HELIX TRANSCRIPTIONAL REGULATOR, ICLR FAMILY"/>
    <property type="match status" value="1"/>
</dbReference>
<dbReference type="SUPFAM" id="SSF55781">
    <property type="entry name" value="GAF domain-like"/>
    <property type="match status" value="1"/>
</dbReference>
<evidence type="ECO:0000259" key="5">
    <source>
        <dbReference type="PROSITE" id="PS51078"/>
    </source>
</evidence>
<dbReference type="InterPro" id="IPR036388">
    <property type="entry name" value="WH-like_DNA-bd_sf"/>
</dbReference>
<evidence type="ECO:0000259" key="4">
    <source>
        <dbReference type="PROSITE" id="PS51077"/>
    </source>
</evidence>
<dbReference type="Pfam" id="PF09339">
    <property type="entry name" value="HTH_IclR"/>
    <property type="match status" value="1"/>
</dbReference>
<evidence type="ECO:0000256" key="2">
    <source>
        <dbReference type="ARBA" id="ARBA00023125"/>
    </source>
</evidence>
<dbReference type="Gene3D" id="1.10.10.10">
    <property type="entry name" value="Winged helix-like DNA-binding domain superfamily/Winged helix DNA-binding domain"/>
    <property type="match status" value="1"/>
</dbReference>
<dbReference type="SMART" id="SM00346">
    <property type="entry name" value="HTH_ICLR"/>
    <property type="match status" value="1"/>
</dbReference>
<evidence type="ECO:0000256" key="1">
    <source>
        <dbReference type="ARBA" id="ARBA00023015"/>
    </source>
</evidence>
<dbReference type="EMBL" id="CP041636">
    <property type="protein sequence ID" value="QDO98581.1"/>
    <property type="molecule type" value="Genomic_DNA"/>
</dbReference>
<dbReference type="InterPro" id="IPR014757">
    <property type="entry name" value="Tscrpt_reg_IclR_C"/>
</dbReference>
<dbReference type="OrthoDB" id="9807558at2"/>
<dbReference type="GO" id="GO:0003700">
    <property type="term" value="F:DNA-binding transcription factor activity"/>
    <property type="evidence" value="ECO:0007669"/>
    <property type="project" value="TreeGrafter"/>
</dbReference>
<evidence type="ECO:0000313" key="6">
    <source>
        <dbReference type="EMBL" id="QDO98581.1"/>
    </source>
</evidence>
<dbReference type="InterPro" id="IPR029016">
    <property type="entry name" value="GAF-like_dom_sf"/>
</dbReference>
<keyword evidence="7" id="KW-1185">Reference proteome</keyword>
<reference evidence="6 7" key="1">
    <citation type="submission" date="2019-07" db="EMBL/GenBank/DDBJ databases">
        <title>Genome sequencing for Ferrovibrio sp. K5.</title>
        <authorList>
            <person name="Park S.-J."/>
        </authorList>
    </citation>
    <scope>NUCLEOTIDE SEQUENCE [LARGE SCALE GENOMIC DNA]</scope>
    <source>
        <strain evidence="6 7">K5</strain>
    </source>
</reference>
<proteinExistence type="predicted"/>
<protein>
    <submittedName>
        <fullName evidence="6">Helix-turn-helix domain-containing protein</fullName>
    </submittedName>
</protein>
<dbReference type="GO" id="GO:0003677">
    <property type="term" value="F:DNA binding"/>
    <property type="evidence" value="ECO:0007669"/>
    <property type="project" value="UniProtKB-KW"/>
</dbReference>
<dbReference type="Proteomes" id="UP000317496">
    <property type="component" value="Chromosome"/>
</dbReference>
<dbReference type="KEGG" id="fer:FNB15_15405"/>
<dbReference type="SUPFAM" id="SSF46785">
    <property type="entry name" value="Winged helix' DNA-binding domain"/>
    <property type="match status" value="1"/>
</dbReference>
<dbReference type="PANTHER" id="PTHR30136:SF23">
    <property type="entry name" value="DNA-BINDING TRANSCRIPTIONAL ACTIVATOR MHPR"/>
    <property type="match status" value="1"/>
</dbReference>